<reference evidence="5 6" key="1">
    <citation type="journal article" date="2016" name="Nat. Commun.">
        <title>Thousands of microbial genomes shed light on interconnected biogeochemical processes in an aquifer system.</title>
        <authorList>
            <person name="Anantharaman K."/>
            <person name="Brown C.T."/>
            <person name="Hug L.A."/>
            <person name="Sharon I."/>
            <person name="Castelle C.J."/>
            <person name="Probst A.J."/>
            <person name="Thomas B.C."/>
            <person name="Singh A."/>
            <person name="Wilkins M.J."/>
            <person name="Karaoz U."/>
            <person name="Brodie E.L."/>
            <person name="Williams K.H."/>
            <person name="Hubbard S.S."/>
            <person name="Banfield J.F."/>
        </authorList>
    </citation>
    <scope>NUCLEOTIDE SEQUENCE [LARGE SCALE GENOMIC DNA]</scope>
</reference>
<feature type="domain" description="Peptidase S26" evidence="4">
    <location>
        <begin position="1"/>
        <end position="52"/>
    </location>
</feature>
<gene>
    <name evidence="5" type="ORF">A3J05_01890</name>
</gene>
<dbReference type="SUPFAM" id="SSF51306">
    <property type="entry name" value="LexA/Signal peptidase"/>
    <property type="match status" value="1"/>
</dbReference>
<dbReference type="InterPro" id="IPR052064">
    <property type="entry name" value="Mito_IMP1_subunit"/>
</dbReference>
<evidence type="ECO:0000313" key="6">
    <source>
        <dbReference type="Proteomes" id="UP000177235"/>
    </source>
</evidence>
<dbReference type="InterPro" id="IPR036286">
    <property type="entry name" value="LexA/Signal_pep-like_sf"/>
</dbReference>
<evidence type="ECO:0000256" key="2">
    <source>
        <dbReference type="ARBA" id="ARBA00022801"/>
    </source>
</evidence>
<dbReference type="AlphaFoldDB" id="A0A1F5QC51"/>
<sequence>MLPLIKDGQLFFINQWAYLLRGPATGDVIVFQNPANKTQRLCKRVAAVQGDYLTLLGDNSLDSLDSRSLGQIALKNVIGRVIEW</sequence>
<evidence type="ECO:0000256" key="3">
    <source>
        <dbReference type="ARBA" id="ARBA00023136"/>
    </source>
</evidence>
<dbReference type="Gene3D" id="2.10.109.10">
    <property type="entry name" value="Umud Fragment, subunit A"/>
    <property type="match status" value="1"/>
</dbReference>
<keyword evidence="2" id="KW-0378">Hydrolase</keyword>
<comment type="subcellular location">
    <subcellularLocation>
        <location evidence="1">Membrane</location>
    </subcellularLocation>
</comment>
<dbReference type="Pfam" id="PF10502">
    <property type="entry name" value="Peptidase_S26"/>
    <property type="match status" value="1"/>
</dbReference>
<protein>
    <recommendedName>
        <fullName evidence="4">Peptidase S26 domain-containing protein</fullName>
    </recommendedName>
</protein>
<comment type="caution">
    <text evidence="5">The sequence shown here is derived from an EMBL/GenBank/DDBJ whole genome shotgun (WGS) entry which is preliminary data.</text>
</comment>
<organism evidence="5 6">
    <name type="scientific">Candidatus Doudnabacteria bacterium RIFCSPLOWO2_02_FULL_48_13</name>
    <dbReference type="NCBI Taxonomy" id="1817845"/>
    <lineage>
        <taxon>Bacteria</taxon>
        <taxon>Candidatus Doudnaibacteriota</taxon>
    </lineage>
</organism>
<proteinExistence type="predicted"/>
<dbReference type="CDD" id="cd06530">
    <property type="entry name" value="S26_SPase_I"/>
    <property type="match status" value="1"/>
</dbReference>
<dbReference type="GO" id="GO:0016020">
    <property type="term" value="C:membrane"/>
    <property type="evidence" value="ECO:0007669"/>
    <property type="project" value="UniProtKB-SubCell"/>
</dbReference>
<dbReference type="GO" id="GO:0006465">
    <property type="term" value="P:signal peptide processing"/>
    <property type="evidence" value="ECO:0007669"/>
    <property type="project" value="InterPro"/>
</dbReference>
<accession>A0A1F5QC51</accession>
<dbReference type="Proteomes" id="UP000177235">
    <property type="component" value="Unassembled WGS sequence"/>
</dbReference>
<name>A0A1F5QC51_9BACT</name>
<evidence type="ECO:0000259" key="4">
    <source>
        <dbReference type="Pfam" id="PF10502"/>
    </source>
</evidence>
<dbReference type="EMBL" id="MFFF01000017">
    <property type="protein sequence ID" value="OGE99736.1"/>
    <property type="molecule type" value="Genomic_DNA"/>
</dbReference>
<dbReference type="GO" id="GO:0004252">
    <property type="term" value="F:serine-type endopeptidase activity"/>
    <property type="evidence" value="ECO:0007669"/>
    <property type="project" value="InterPro"/>
</dbReference>
<dbReference type="InterPro" id="IPR019533">
    <property type="entry name" value="Peptidase_S26"/>
</dbReference>
<dbReference type="PANTHER" id="PTHR12383">
    <property type="entry name" value="PROTEASE FAMILY S26 MITOCHONDRIAL INNER MEMBRANE PROTEASE-RELATED"/>
    <property type="match status" value="1"/>
</dbReference>
<keyword evidence="3" id="KW-0472">Membrane</keyword>
<evidence type="ECO:0000256" key="1">
    <source>
        <dbReference type="ARBA" id="ARBA00004370"/>
    </source>
</evidence>
<evidence type="ECO:0000313" key="5">
    <source>
        <dbReference type="EMBL" id="OGE99736.1"/>
    </source>
</evidence>
<dbReference type="PANTHER" id="PTHR12383:SF16">
    <property type="entry name" value="MITOCHONDRIAL INNER MEMBRANE PROTEASE SUBUNIT 1"/>
    <property type="match status" value="1"/>
</dbReference>